<name>A0A2P6TS74_CHLSO</name>
<protein>
    <submittedName>
        <fullName evidence="2">Uncharacterized protein</fullName>
    </submittedName>
</protein>
<evidence type="ECO:0000313" key="3">
    <source>
        <dbReference type="Proteomes" id="UP000239899"/>
    </source>
</evidence>
<proteinExistence type="predicted"/>
<dbReference type="Proteomes" id="UP000239899">
    <property type="component" value="Unassembled WGS sequence"/>
</dbReference>
<keyword evidence="3" id="KW-1185">Reference proteome</keyword>
<gene>
    <name evidence="2" type="ORF">C2E21_4314</name>
</gene>
<evidence type="ECO:0000313" key="2">
    <source>
        <dbReference type="EMBL" id="PRW56913.1"/>
    </source>
</evidence>
<reference evidence="2 3" key="1">
    <citation type="journal article" date="2018" name="Plant J.">
        <title>Genome sequences of Chlorella sorokiniana UTEX 1602 and Micractinium conductrix SAG 241.80: implications to maltose excretion by a green alga.</title>
        <authorList>
            <person name="Arriola M.B."/>
            <person name="Velmurugan N."/>
            <person name="Zhang Y."/>
            <person name="Plunkett M.H."/>
            <person name="Hondzo H."/>
            <person name="Barney B.M."/>
        </authorList>
    </citation>
    <scope>NUCLEOTIDE SEQUENCE [LARGE SCALE GENOMIC DNA]</scope>
    <source>
        <strain evidence="3">UTEX 1602</strain>
    </source>
</reference>
<evidence type="ECO:0000256" key="1">
    <source>
        <dbReference type="SAM" id="MobiDB-lite"/>
    </source>
</evidence>
<sequence>MREEQQQMRQEQQQAREEQNTLLGSVFEVGAAAVPEERRRHLYNSPAALASHCGLPHDAAAERRLAEKLLDKHAAARAFNEHLKRALPKQASALPKQEDPAAVVSRWRSLAQPETAAEWMHEAQLLGQVAGTLKPNSELQQAVLLLRNYCTAAAQGRRSLLQLLESMPPPGALAWPPAMSLALALAGKWSRELEFDAAMRLIREEDSILVIQETKLRATGVSKAVRQLRQAIRLVAWMHFALDAALPRLEGRIVVPGSELRHAQRKLRGTSGPVQDSVPGAADAKFEVSIKAYTV</sequence>
<feature type="region of interest" description="Disordered" evidence="1">
    <location>
        <begin position="1"/>
        <end position="21"/>
    </location>
</feature>
<dbReference type="AlphaFoldDB" id="A0A2P6TS74"/>
<comment type="caution">
    <text evidence="2">The sequence shown here is derived from an EMBL/GenBank/DDBJ whole genome shotgun (WGS) entry which is preliminary data.</text>
</comment>
<dbReference type="EMBL" id="LHPG02000007">
    <property type="protein sequence ID" value="PRW56913.1"/>
    <property type="molecule type" value="Genomic_DNA"/>
</dbReference>
<organism evidence="2 3">
    <name type="scientific">Chlorella sorokiniana</name>
    <name type="common">Freshwater green alga</name>
    <dbReference type="NCBI Taxonomy" id="3076"/>
    <lineage>
        <taxon>Eukaryota</taxon>
        <taxon>Viridiplantae</taxon>
        <taxon>Chlorophyta</taxon>
        <taxon>core chlorophytes</taxon>
        <taxon>Trebouxiophyceae</taxon>
        <taxon>Chlorellales</taxon>
        <taxon>Chlorellaceae</taxon>
        <taxon>Chlorella clade</taxon>
        <taxon>Chlorella</taxon>
    </lineage>
</organism>
<accession>A0A2P6TS74</accession>